<proteinExistence type="predicted"/>
<evidence type="ECO:0000313" key="1">
    <source>
        <dbReference type="EMBL" id="GIY12419.1"/>
    </source>
</evidence>
<name>A0AAV4QUB7_CAEEX</name>
<sequence>MKISERRKSSVSPKTIAHNHCLYLGVANYSKELYCNCSTLSRTTTDLTRNSYQNYEPNYFLIGRSGLTKKDDRLPVSVRSCHGNLKVELLGKGVR</sequence>
<comment type="caution">
    <text evidence="1">The sequence shown here is derived from an EMBL/GenBank/DDBJ whole genome shotgun (WGS) entry which is preliminary data.</text>
</comment>
<organism evidence="1 2">
    <name type="scientific">Caerostris extrusa</name>
    <name type="common">Bark spider</name>
    <name type="synonym">Caerostris bankana</name>
    <dbReference type="NCBI Taxonomy" id="172846"/>
    <lineage>
        <taxon>Eukaryota</taxon>
        <taxon>Metazoa</taxon>
        <taxon>Ecdysozoa</taxon>
        <taxon>Arthropoda</taxon>
        <taxon>Chelicerata</taxon>
        <taxon>Arachnida</taxon>
        <taxon>Araneae</taxon>
        <taxon>Araneomorphae</taxon>
        <taxon>Entelegynae</taxon>
        <taxon>Araneoidea</taxon>
        <taxon>Araneidae</taxon>
        <taxon>Caerostris</taxon>
    </lineage>
</organism>
<accession>A0AAV4QUB7</accession>
<keyword evidence="2" id="KW-1185">Reference proteome</keyword>
<dbReference type="Proteomes" id="UP001054945">
    <property type="component" value="Unassembled WGS sequence"/>
</dbReference>
<reference evidence="1 2" key="1">
    <citation type="submission" date="2021-06" db="EMBL/GenBank/DDBJ databases">
        <title>Caerostris extrusa draft genome.</title>
        <authorList>
            <person name="Kono N."/>
            <person name="Arakawa K."/>
        </authorList>
    </citation>
    <scope>NUCLEOTIDE SEQUENCE [LARGE SCALE GENOMIC DNA]</scope>
</reference>
<protein>
    <submittedName>
        <fullName evidence="1">Uncharacterized protein</fullName>
    </submittedName>
</protein>
<dbReference type="AlphaFoldDB" id="A0AAV4QUB7"/>
<dbReference type="EMBL" id="BPLR01006788">
    <property type="protein sequence ID" value="GIY12419.1"/>
    <property type="molecule type" value="Genomic_DNA"/>
</dbReference>
<gene>
    <name evidence="1" type="ORF">CEXT_316691</name>
</gene>
<evidence type="ECO:0000313" key="2">
    <source>
        <dbReference type="Proteomes" id="UP001054945"/>
    </source>
</evidence>